<dbReference type="NCBIfam" id="TIGR00778">
    <property type="entry name" value="ahpD_dom"/>
    <property type="match status" value="1"/>
</dbReference>
<name>A0A543PG82_9ACTN</name>
<dbReference type="GO" id="GO:0051920">
    <property type="term" value="F:peroxiredoxin activity"/>
    <property type="evidence" value="ECO:0007669"/>
    <property type="project" value="InterPro"/>
</dbReference>
<reference evidence="2 3" key="1">
    <citation type="submission" date="2019-06" db="EMBL/GenBank/DDBJ databases">
        <title>Sequencing the genomes of 1000 actinobacteria strains.</title>
        <authorList>
            <person name="Klenk H.-P."/>
        </authorList>
    </citation>
    <scope>NUCLEOTIDE SEQUENCE [LARGE SCALE GENOMIC DNA]</scope>
    <source>
        <strain evidence="2 3">DSM 46837</strain>
    </source>
</reference>
<dbReference type="Proteomes" id="UP000319865">
    <property type="component" value="Unassembled WGS sequence"/>
</dbReference>
<keyword evidence="2" id="KW-0575">Peroxidase</keyword>
<dbReference type="NCBIfam" id="TIGR01926">
    <property type="entry name" value="peroxid_rel"/>
    <property type="match status" value="1"/>
</dbReference>
<dbReference type="SUPFAM" id="SSF69118">
    <property type="entry name" value="AhpD-like"/>
    <property type="match status" value="1"/>
</dbReference>
<dbReference type="Pfam" id="PF02627">
    <property type="entry name" value="CMD"/>
    <property type="match status" value="1"/>
</dbReference>
<dbReference type="PANTHER" id="PTHR35446:SF2">
    <property type="entry name" value="CARBOXYMUCONOLACTONE DECARBOXYLASE-LIKE DOMAIN-CONTAINING PROTEIN"/>
    <property type="match status" value="1"/>
</dbReference>
<evidence type="ECO:0000259" key="1">
    <source>
        <dbReference type="Pfam" id="PF02627"/>
    </source>
</evidence>
<evidence type="ECO:0000313" key="3">
    <source>
        <dbReference type="Proteomes" id="UP000319865"/>
    </source>
</evidence>
<keyword evidence="3" id="KW-1185">Reference proteome</keyword>
<dbReference type="EMBL" id="VFQE01000001">
    <property type="protein sequence ID" value="TQN43087.1"/>
    <property type="molecule type" value="Genomic_DNA"/>
</dbReference>
<dbReference type="InterPro" id="IPR004675">
    <property type="entry name" value="AhpD_core"/>
</dbReference>
<organism evidence="2 3">
    <name type="scientific">Blastococcus colisei</name>
    <dbReference type="NCBI Taxonomy" id="1564162"/>
    <lineage>
        <taxon>Bacteria</taxon>
        <taxon>Bacillati</taxon>
        <taxon>Actinomycetota</taxon>
        <taxon>Actinomycetes</taxon>
        <taxon>Geodermatophilales</taxon>
        <taxon>Geodermatophilaceae</taxon>
        <taxon>Blastococcus</taxon>
    </lineage>
</organism>
<dbReference type="RefSeq" id="WP_211355108.1">
    <property type="nucleotide sequence ID" value="NZ_VFQE01000001.1"/>
</dbReference>
<evidence type="ECO:0000313" key="2">
    <source>
        <dbReference type="EMBL" id="TQN43087.1"/>
    </source>
</evidence>
<dbReference type="Gene3D" id="1.20.1290.10">
    <property type="entry name" value="AhpD-like"/>
    <property type="match status" value="1"/>
</dbReference>
<dbReference type="InterPro" id="IPR003779">
    <property type="entry name" value="CMD-like"/>
</dbReference>
<dbReference type="AlphaFoldDB" id="A0A543PG82"/>
<sequence>MSRVMWFFTPPEESSLPERLQGLFQKARESVGFVPNVFRAYSYRPERLSAWFGHFKQLHVSTEHLDEADREMIAVVVSAWNRCSYCIVAHGHALRVALDDQVQADLIAINWRHAGLDQRRTAICEFAEKLTATPHEMAERDLHRLRDVGLTDEEVWDVAEIASMYNFTNRMALALDQRPNEEYHRLDR</sequence>
<keyword evidence="2" id="KW-0560">Oxidoreductase</keyword>
<gene>
    <name evidence="2" type="ORF">FHU33_2511</name>
</gene>
<comment type="caution">
    <text evidence="2">The sequence shown here is derived from an EMBL/GenBank/DDBJ whole genome shotgun (WGS) entry which is preliminary data.</text>
</comment>
<dbReference type="InterPro" id="IPR010195">
    <property type="entry name" value="Uncharacterised_peroxidase-rel"/>
</dbReference>
<protein>
    <submittedName>
        <fullName evidence="2">Putative peroxidase-related enzyme</fullName>
    </submittedName>
</protein>
<accession>A0A543PG82</accession>
<feature type="domain" description="Carboxymuconolactone decarboxylase-like" evidence="1">
    <location>
        <begin position="50"/>
        <end position="101"/>
    </location>
</feature>
<proteinExistence type="predicted"/>
<dbReference type="PANTHER" id="PTHR35446">
    <property type="entry name" value="SI:CH211-175M2.5"/>
    <property type="match status" value="1"/>
</dbReference>
<dbReference type="Gene3D" id="1.20.5.810">
    <property type="entry name" value="AhpD-like"/>
    <property type="match status" value="1"/>
</dbReference>
<dbReference type="InterPro" id="IPR029032">
    <property type="entry name" value="AhpD-like"/>
</dbReference>